<keyword evidence="1" id="KW-0479">Metal-binding</keyword>
<feature type="domain" description="NodB homology" evidence="3">
    <location>
        <begin position="28"/>
        <end position="205"/>
    </location>
</feature>
<dbReference type="RefSeq" id="WP_090224221.1">
    <property type="nucleotide sequence ID" value="NZ_FOZP01000003.1"/>
</dbReference>
<evidence type="ECO:0000259" key="3">
    <source>
        <dbReference type="PROSITE" id="PS51677"/>
    </source>
</evidence>
<dbReference type="EMBL" id="FOZP01000003">
    <property type="protein sequence ID" value="SFS46520.1"/>
    <property type="molecule type" value="Genomic_DNA"/>
</dbReference>
<dbReference type="InterPro" id="IPR050248">
    <property type="entry name" value="Polysacc_deacetylase_ArnD"/>
</dbReference>
<evidence type="ECO:0000313" key="4">
    <source>
        <dbReference type="EMBL" id="SFS46520.1"/>
    </source>
</evidence>
<dbReference type="Pfam" id="PF01522">
    <property type="entry name" value="Polysacc_deac_1"/>
    <property type="match status" value="1"/>
</dbReference>
<dbReference type="GO" id="GO:0016810">
    <property type="term" value="F:hydrolase activity, acting on carbon-nitrogen (but not peptide) bonds"/>
    <property type="evidence" value="ECO:0007669"/>
    <property type="project" value="InterPro"/>
</dbReference>
<accession>A0A1I6Q2F3</accession>
<gene>
    <name evidence="4" type="ORF">SAMN04488006_1422</name>
</gene>
<dbReference type="OrthoDB" id="9812065at2"/>
<evidence type="ECO:0000256" key="2">
    <source>
        <dbReference type="ARBA" id="ARBA00022801"/>
    </source>
</evidence>
<dbReference type="PANTHER" id="PTHR10587:SF133">
    <property type="entry name" value="CHITIN DEACETYLASE 1-RELATED"/>
    <property type="match status" value="1"/>
</dbReference>
<keyword evidence="2" id="KW-0378">Hydrolase</keyword>
<dbReference type="InterPro" id="IPR011330">
    <property type="entry name" value="Glyco_hydro/deAcase_b/a-brl"/>
</dbReference>
<dbReference type="InterPro" id="IPR002509">
    <property type="entry name" value="NODB_dom"/>
</dbReference>
<evidence type="ECO:0000256" key="1">
    <source>
        <dbReference type="ARBA" id="ARBA00022723"/>
    </source>
</evidence>
<dbReference type="GO" id="GO:0046872">
    <property type="term" value="F:metal ion binding"/>
    <property type="evidence" value="ECO:0007669"/>
    <property type="project" value="UniProtKB-KW"/>
</dbReference>
<dbReference type="SUPFAM" id="SSF88713">
    <property type="entry name" value="Glycoside hydrolase/deacetylase"/>
    <property type="match status" value="1"/>
</dbReference>
<keyword evidence="5" id="KW-1185">Reference proteome</keyword>
<dbReference type="PROSITE" id="PS51677">
    <property type="entry name" value="NODB"/>
    <property type="match status" value="1"/>
</dbReference>
<dbReference type="CDD" id="cd10917">
    <property type="entry name" value="CE4_NodB_like_6s_7s"/>
    <property type="match status" value="1"/>
</dbReference>
<name>A0A1I6Q2F3_9FLAO</name>
<reference evidence="5" key="1">
    <citation type="submission" date="2016-10" db="EMBL/GenBank/DDBJ databases">
        <authorList>
            <person name="Varghese N."/>
            <person name="Submissions S."/>
        </authorList>
    </citation>
    <scope>NUCLEOTIDE SEQUENCE [LARGE SCALE GENOMIC DNA]</scope>
    <source>
        <strain evidence="5">DSM 24450</strain>
    </source>
</reference>
<dbReference type="Proteomes" id="UP000199312">
    <property type="component" value="Unassembled WGS sequence"/>
</dbReference>
<evidence type="ECO:0000313" key="5">
    <source>
        <dbReference type="Proteomes" id="UP000199312"/>
    </source>
</evidence>
<dbReference type="PANTHER" id="PTHR10587">
    <property type="entry name" value="GLYCOSYL TRANSFERASE-RELATED"/>
    <property type="match status" value="1"/>
</dbReference>
<organism evidence="4 5">
    <name type="scientific">Lutibacter maritimus</name>
    <dbReference type="NCBI Taxonomy" id="593133"/>
    <lineage>
        <taxon>Bacteria</taxon>
        <taxon>Pseudomonadati</taxon>
        <taxon>Bacteroidota</taxon>
        <taxon>Flavobacteriia</taxon>
        <taxon>Flavobacteriales</taxon>
        <taxon>Flavobacteriaceae</taxon>
        <taxon>Lutibacter</taxon>
    </lineage>
</organism>
<sequence length="209" mass="24197">MKKYFVKTPYLLKLIFNNWLWSFSKKEKAIYLTFDDGPTPEITEWTLNELKKYNAKATFFCIGKNVKANSEIFKKIVDAGHSVGNHTNNHLNGSKTNLNLYIDNILKAENTIQSESKLFRPPYGKLTLKQSFNIRKLGYKIVMWDVLSADFDNTITNKKCLENVIKNTESGSILIFHDSVKASKKLKYVLPKILDYYTSKNYSFKKIIA</sequence>
<dbReference type="GO" id="GO:0016020">
    <property type="term" value="C:membrane"/>
    <property type="evidence" value="ECO:0007669"/>
    <property type="project" value="TreeGrafter"/>
</dbReference>
<protein>
    <submittedName>
        <fullName evidence="4">Peptidoglycan/xylan/chitin deacetylase, PgdA/CDA1 family</fullName>
    </submittedName>
</protein>
<proteinExistence type="predicted"/>
<dbReference type="GO" id="GO:0005975">
    <property type="term" value="P:carbohydrate metabolic process"/>
    <property type="evidence" value="ECO:0007669"/>
    <property type="project" value="InterPro"/>
</dbReference>
<dbReference type="AlphaFoldDB" id="A0A1I6Q2F3"/>
<dbReference type="Gene3D" id="3.20.20.370">
    <property type="entry name" value="Glycoside hydrolase/deacetylase"/>
    <property type="match status" value="1"/>
</dbReference>
<dbReference type="STRING" id="593133.SAMN04488006_1422"/>